<dbReference type="Pfam" id="PF00582">
    <property type="entry name" value="Usp"/>
    <property type="match status" value="1"/>
</dbReference>
<proteinExistence type="inferred from homology"/>
<dbReference type="CDD" id="cd00293">
    <property type="entry name" value="USP-like"/>
    <property type="match status" value="1"/>
</dbReference>
<comment type="caution">
    <text evidence="3">The sequence shown here is derived from an EMBL/GenBank/DDBJ whole genome shotgun (WGS) entry which is preliminary data.</text>
</comment>
<feature type="domain" description="UspA" evidence="2">
    <location>
        <begin position="1"/>
        <end position="134"/>
    </location>
</feature>
<dbReference type="PRINTS" id="PR01438">
    <property type="entry name" value="UNVRSLSTRESS"/>
</dbReference>
<organism evidence="3 4">
    <name type="scientific">Natrarchaeobius chitinivorans</name>
    <dbReference type="NCBI Taxonomy" id="1679083"/>
    <lineage>
        <taxon>Archaea</taxon>
        <taxon>Methanobacteriati</taxon>
        <taxon>Methanobacteriota</taxon>
        <taxon>Stenosarchaea group</taxon>
        <taxon>Halobacteria</taxon>
        <taxon>Halobacteriales</taxon>
        <taxon>Natrialbaceae</taxon>
        <taxon>Natrarchaeobius</taxon>
    </lineage>
</organism>
<dbReference type="Gene3D" id="3.40.50.620">
    <property type="entry name" value="HUPs"/>
    <property type="match status" value="1"/>
</dbReference>
<dbReference type="EMBL" id="REFZ01000031">
    <property type="protein sequence ID" value="RQG95659.1"/>
    <property type="molecule type" value="Genomic_DNA"/>
</dbReference>
<accession>A0A3N6P9P2</accession>
<evidence type="ECO:0000313" key="3">
    <source>
        <dbReference type="EMBL" id="RQG95659.1"/>
    </source>
</evidence>
<dbReference type="InterPro" id="IPR006016">
    <property type="entry name" value="UspA"/>
</dbReference>
<reference evidence="3 4" key="1">
    <citation type="submission" date="2018-10" db="EMBL/GenBank/DDBJ databases">
        <title>Natrarchaeobius chitinivorans gen. nov., sp. nov., and Natrarchaeobius haloalkaliphilus sp. nov., alkaliphilic, chitin-utilizing haloarchaea from hypersaline alkaline lakes.</title>
        <authorList>
            <person name="Sorokin D.Y."/>
            <person name="Elcheninov A.G."/>
            <person name="Kostrikina N.A."/>
            <person name="Bale N.J."/>
            <person name="Sinninghe Damste J.S."/>
            <person name="Khijniak T.V."/>
            <person name="Kublanov I.V."/>
            <person name="Toshchakov S.V."/>
        </authorList>
    </citation>
    <scope>NUCLEOTIDE SEQUENCE [LARGE SCALE GENOMIC DNA]</scope>
    <source>
        <strain evidence="3 4">AArcht7</strain>
    </source>
</reference>
<dbReference type="PANTHER" id="PTHR46268">
    <property type="entry name" value="STRESS RESPONSE PROTEIN NHAX"/>
    <property type="match status" value="1"/>
</dbReference>
<sequence>MYDTILVATDGSGGANRAVDHAIDLASTFDADLHAIYVVDTKRYGQSVVTDDGSVLEDLESRGETLLDEVETQSVVDVTRVVRSGRPSEEIGNYAAEINADLVILGNRGLGAGRDERIGSVAERVVRSVDRPVITA</sequence>
<evidence type="ECO:0000313" key="4">
    <source>
        <dbReference type="Proteomes" id="UP000281431"/>
    </source>
</evidence>
<dbReference type="SUPFAM" id="SSF52402">
    <property type="entry name" value="Adenine nucleotide alpha hydrolases-like"/>
    <property type="match status" value="1"/>
</dbReference>
<dbReference type="InterPro" id="IPR006015">
    <property type="entry name" value="Universal_stress_UspA"/>
</dbReference>
<dbReference type="AlphaFoldDB" id="A0A3N6P9P2"/>
<evidence type="ECO:0000259" key="2">
    <source>
        <dbReference type="Pfam" id="PF00582"/>
    </source>
</evidence>
<gene>
    <name evidence="3" type="ORF">EA472_21420</name>
</gene>
<dbReference type="OrthoDB" id="105697at2157"/>
<dbReference type="InterPro" id="IPR014729">
    <property type="entry name" value="Rossmann-like_a/b/a_fold"/>
</dbReference>
<protein>
    <submittedName>
        <fullName evidence="3">Universal stress protein</fullName>
    </submittedName>
</protein>
<evidence type="ECO:0000256" key="1">
    <source>
        <dbReference type="ARBA" id="ARBA00008791"/>
    </source>
</evidence>
<dbReference type="PANTHER" id="PTHR46268:SF6">
    <property type="entry name" value="UNIVERSAL STRESS PROTEIN UP12"/>
    <property type="match status" value="1"/>
</dbReference>
<comment type="similarity">
    <text evidence="1">Belongs to the universal stress protein A family.</text>
</comment>
<keyword evidence="4" id="KW-1185">Reference proteome</keyword>
<name>A0A3N6P9P2_NATCH</name>
<dbReference type="Proteomes" id="UP000281431">
    <property type="component" value="Unassembled WGS sequence"/>
</dbReference>